<comment type="caution">
    <text evidence="1">The sequence shown here is derived from an EMBL/GenBank/DDBJ whole genome shotgun (WGS) entry which is preliminary data.</text>
</comment>
<reference evidence="1" key="1">
    <citation type="submission" date="2022-09" db="EMBL/GenBank/DDBJ databases">
        <title>A Global Phylogenomic Analysis of the Shiitake Genus Lentinula.</title>
        <authorList>
            <consortium name="DOE Joint Genome Institute"/>
            <person name="Sierra-Patev S."/>
            <person name="Min B."/>
            <person name="Naranjo-Ortiz M."/>
            <person name="Looney B."/>
            <person name="Konkel Z."/>
            <person name="Slot J.C."/>
            <person name="Sakamoto Y."/>
            <person name="Steenwyk J.L."/>
            <person name="Rokas A."/>
            <person name="Carro J."/>
            <person name="Camarero S."/>
            <person name="Ferreira P."/>
            <person name="Molpeceres G."/>
            <person name="Ruiz-Duenas F.J."/>
            <person name="Serrano A."/>
            <person name="Henrissat B."/>
            <person name="Drula E."/>
            <person name="Hughes K.W."/>
            <person name="Mata J.L."/>
            <person name="Ishikawa N.K."/>
            <person name="Vargas-Isla R."/>
            <person name="Ushijima S."/>
            <person name="Smith C.A."/>
            <person name="Ahrendt S."/>
            <person name="Andreopoulos W."/>
            <person name="He G."/>
            <person name="Labutti K."/>
            <person name="Lipzen A."/>
            <person name="Ng V."/>
            <person name="Riley R."/>
            <person name="Sandor L."/>
            <person name="Barry K."/>
            <person name="Martinez A.T."/>
            <person name="Xiao Y."/>
            <person name="Gibbons J.G."/>
            <person name="Terashima K."/>
            <person name="Grigoriev I.V."/>
            <person name="Hibbett D.S."/>
        </authorList>
    </citation>
    <scope>NUCLEOTIDE SEQUENCE</scope>
    <source>
        <strain evidence="1">TMI1499</strain>
    </source>
</reference>
<organism evidence="1 2">
    <name type="scientific">Lentinula aff. lateritia</name>
    <dbReference type="NCBI Taxonomy" id="2804960"/>
    <lineage>
        <taxon>Eukaryota</taxon>
        <taxon>Fungi</taxon>
        <taxon>Dikarya</taxon>
        <taxon>Basidiomycota</taxon>
        <taxon>Agaricomycotina</taxon>
        <taxon>Agaricomycetes</taxon>
        <taxon>Agaricomycetidae</taxon>
        <taxon>Agaricales</taxon>
        <taxon>Marasmiineae</taxon>
        <taxon>Omphalotaceae</taxon>
        <taxon>Lentinula</taxon>
    </lineage>
</organism>
<evidence type="ECO:0000313" key="1">
    <source>
        <dbReference type="EMBL" id="KAJ3811449.1"/>
    </source>
</evidence>
<gene>
    <name evidence="1" type="ORF">F5876DRAFT_75807</name>
</gene>
<keyword evidence="2" id="KW-1185">Reference proteome</keyword>
<evidence type="ECO:0000313" key="2">
    <source>
        <dbReference type="Proteomes" id="UP001163835"/>
    </source>
</evidence>
<dbReference type="Proteomes" id="UP001163835">
    <property type="component" value="Unassembled WGS sequence"/>
</dbReference>
<dbReference type="EMBL" id="MU795058">
    <property type="protein sequence ID" value="KAJ3811449.1"/>
    <property type="molecule type" value="Genomic_DNA"/>
</dbReference>
<protein>
    <submittedName>
        <fullName evidence="1">Uncharacterized protein</fullName>
    </submittedName>
</protein>
<proteinExistence type="predicted"/>
<name>A0ACC1U319_9AGAR</name>
<sequence>MTPTNTVASDVSALKEEGNALFKARRFAESAEKYAKAESQTRQDPVFSSNLSAALYELGDYVGCVHAICRAAKKVQALQNKNDDQEKSLVLLQKLSSRLPKAFIHGILNGSIDASSLGLVDEGEKDVLERLRFVGEGTGSSNPDSDTSRLWKQFQRVRDERSSISEVDVVNARHRLADLPIFKKAVSPSKEYYSIGQDEVISLIDDWGALPEEQDPINLSALSSSQRENLSFLFAGVGDARHVFGTIIGLKKAHEKLRLAQQKDVNVHLTLLDIHPTALARDLCIMMLLDDFIHNTKTPFEEEILTTLFYTYAGVVMPDKLQKTIQKTHDALTRSEPETSQLPSWIHIIPSSIPGLLASLKYWQTIVSSKSRTTRRIVQAHRPMSKKATNSFLTGGHPGLDAGFAARMQNNFDSERQAMMNNINQLPEDMLIELIAKAAPTPCPGRDKPRERARWIEAGKEMSVDMLTDMNEKAGSARNTPDLFREAQMYHKTRCFVPPRSFRGRNMADWWSCIRKNDGVPPSMDEVSREMENTWKPNYSLFDAWFDRPPRDGYPNLATLDAFQLLQQIHGFNKRKGLFDAHSSVDEDCPSFSVISIFFKAVAEAIKILKGKIMFEFLQGDMCHTLAKMRVGDDRPSDFPRKFTRMWLSNVPDYTHGPMNMALYILPNLDDRHLYSAAASNCLLNTGIWASSADFCHTYTLLSVADVPRFLGYRVKHMEPVFGLISLTPPSQPFPLPLSQLASRVELIHWLSRVLVYTLAPPQSRMEAFRVMYPNNLVPFLSIFLHLQTVGFPSHWLSEFLNDVLNDRLMSMATPYSGTMPTPFIEAKRVVQQRKLFLDPWKVDWENMLSIAQEALPFPIQVAHDSTGDEIRITSQDEIGHYQATVGPSGWCFPTQTMRLNTDQCAVLVFIGPKAQYGADWLAKNMAEVLEGRATRKGDVYVLTVVDEMNMGSSKISWRMRRSRADKMRKEKWTMVPIRFDAREAAANPIPSSKWKEIWSTSQSPIPDLNLELD</sequence>
<accession>A0ACC1U319</accession>